<accession>A0A4Y2NDY2</accession>
<feature type="domain" description="Sulfotransferase" evidence="4">
    <location>
        <begin position="37"/>
        <end position="246"/>
    </location>
</feature>
<gene>
    <name evidence="5" type="primary">Sult1d1_4</name>
    <name evidence="5" type="ORF">AVEN_26087_1</name>
</gene>
<comment type="caution">
    <text evidence="5">The sequence shown here is derived from an EMBL/GenBank/DDBJ whole genome shotgun (WGS) entry which is preliminary data.</text>
</comment>
<feature type="region of interest" description="Disordered" evidence="3">
    <location>
        <begin position="225"/>
        <end position="263"/>
    </location>
</feature>
<reference evidence="5 6" key="1">
    <citation type="journal article" date="2019" name="Sci. Rep.">
        <title>Orb-weaving spider Araneus ventricosus genome elucidates the spidroin gene catalogue.</title>
        <authorList>
            <person name="Kono N."/>
            <person name="Nakamura H."/>
            <person name="Ohtoshi R."/>
            <person name="Moran D.A.P."/>
            <person name="Shinohara A."/>
            <person name="Yoshida Y."/>
            <person name="Fujiwara M."/>
            <person name="Mori M."/>
            <person name="Tomita M."/>
            <person name="Arakawa K."/>
        </authorList>
    </citation>
    <scope>NUCLEOTIDE SEQUENCE [LARGE SCALE GENOMIC DNA]</scope>
</reference>
<dbReference type="PANTHER" id="PTHR11783">
    <property type="entry name" value="SULFOTRANSFERASE SULT"/>
    <property type="match status" value="1"/>
</dbReference>
<protein>
    <submittedName>
        <fullName evidence="5">Sulfotransferase 1 family member D1</fullName>
    </submittedName>
</protein>
<dbReference type="AlphaFoldDB" id="A0A4Y2NDY2"/>
<dbReference type="OrthoDB" id="205623at2759"/>
<dbReference type="InterPro" id="IPR000863">
    <property type="entry name" value="Sulfotransferase_dom"/>
</dbReference>
<name>A0A4Y2NDY2_ARAVE</name>
<evidence type="ECO:0000313" key="6">
    <source>
        <dbReference type="Proteomes" id="UP000499080"/>
    </source>
</evidence>
<evidence type="ECO:0000256" key="2">
    <source>
        <dbReference type="ARBA" id="ARBA00022679"/>
    </source>
</evidence>
<dbReference type="Gene3D" id="3.40.50.300">
    <property type="entry name" value="P-loop containing nucleotide triphosphate hydrolases"/>
    <property type="match status" value="1"/>
</dbReference>
<dbReference type="InterPro" id="IPR027417">
    <property type="entry name" value="P-loop_NTPase"/>
</dbReference>
<comment type="similarity">
    <text evidence="1">Belongs to the sulfotransferase 1 family.</text>
</comment>
<evidence type="ECO:0000313" key="5">
    <source>
        <dbReference type="EMBL" id="GBN37481.1"/>
    </source>
</evidence>
<keyword evidence="2 5" id="KW-0808">Transferase</keyword>
<dbReference type="SUPFAM" id="SSF52540">
    <property type="entry name" value="P-loop containing nucleoside triphosphate hydrolases"/>
    <property type="match status" value="1"/>
</dbReference>
<dbReference type="GO" id="GO:0008146">
    <property type="term" value="F:sulfotransferase activity"/>
    <property type="evidence" value="ECO:0007669"/>
    <property type="project" value="InterPro"/>
</dbReference>
<dbReference type="Proteomes" id="UP000499080">
    <property type="component" value="Unassembled WGS sequence"/>
</dbReference>
<sequence length="312" mass="36035">MSQFGMPPPNIIDGLRLPHVFTAESFRSAVRYQPKSDDLFLVTYPKCGTTWAQQILSLIFSQGDPENAFGEGPFLELKGAQAAETMSRPGFIKTHLPFNLAPWSEEAKYIYIARNPKDCCISYYYHHMSHRFDGNFDDFFEMFFSGDVNFGDYFDHLLGWYEHRNDPNVLFLTYEEMKETPEKAVLKMASFIDDDKYAAPLRKDTEKLNNVLKYSSFQYMKEIANKNSEEKPTPSDEQKPNSDHSERTGGQTGEKELKKDDAVKSLSARLVRKGIVGDWRNHFSKEQSERMDQKFTERTKGTGIADLWIKCM</sequence>
<dbReference type="Pfam" id="PF00685">
    <property type="entry name" value="Sulfotransfer_1"/>
    <property type="match status" value="2"/>
</dbReference>
<dbReference type="EMBL" id="BGPR01009024">
    <property type="protein sequence ID" value="GBN37481.1"/>
    <property type="molecule type" value="Genomic_DNA"/>
</dbReference>
<organism evidence="5 6">
    <name type="scientific">Araneus ventricosus</name>
    <name type="common">Orbweaver spider</name>
    <name type="synonym">Epeira ventricosa</name>
    <dbReference type="NCBI Taxonomy" id="182803"/>
    <lineage>
        <taxon>Eukaryota</taxon>
        <taxon>Metazoa</taxon>
        <taxon>Ecdysozoa</taxon>
        <taxon>Arthropoda</taxon>
        <taxon>Chelicerata</taxon>
        <taxon>Arachnida</taxon>
        <taxon>Araneae</taxon>
        <taxon>Araneomorphae</taxon>
        <taxon>Entelegynae</taxon>
        <taxon>Araneoidea</taxon>
        <taxon>Araneidae</taxon>
        <taxon>Araneus</taxon>
    </lineage>
</organism>
<evidence type="ECO:0000259" key="4">
    <source>
        <dbReference type="Pfam" id="PF00685"/>
    </source>
</evidence>
<feature type="domain" description="Sulfotransferase" evidence="4">
    <location>
        <begin position="265"/>
        <end position="303"/>
    </location>
</feature>
<proteinExistence type="inferred from homology"/>
<evidence type="ECO:0000256" key="3">
    <source>
        <dbReference type="SAM" id="MobiDB-lite"/>
    </source>
</evidence>
<evidence type="ECO:0000256" key="1">
    <source>
        <dbReference type="ARBA" id="ARBA00005771"/>
    </source>
</evidence>
<keyword evidence="6" id="KW-1185">Reference proteome</keyword>